<accession>A0ABS6RZR4</accession>
<organism evidence="1 2">
    <name type="scientific">Candidatus Magnetobacterium casense</name>
    <dbReference type="NCBI Taxonomy" id="1455061"/>
    <lineage>
        <taxon>Bacteria</taxon>
        <taxon>Pseudomonadati</taxon>
        <taxon>Nitrospirota</taxon>
        <taxon>Thermodesulfovibrionia</taxon>
        <taxon>Thermodesulfovibrionales</taxon>
        <taxon>Candidatus Magnetobacteriaceae</taxon>
        <taxon>Candidatus Magnetobacterium</taxon>
    </lineage>
</organism>
<keyword evidence="2" id="KW-1185">Reference proteome</keyword>
<evidence type="ECO:0000313" key="1">
    <source>
        <dbReference type="EMBL" id="MBV6341815.1"/>
    </source>
</evidence>
<sequence>ALVVRDMAKALGVANVFVVAGKVRGSSDVEFIKGLLEGMNYVGSVGFSQAVVEADIKGVPPYKNAPEAVEDIKIIKNTIESAIRKPGNVQNDN</sequence>
<dbReference type="EMBL" id="JABXWD010000154">
    <property type="protein sequence ID" value="MBV6341815.1"/>
    <property type="molecule type" value="Genomic_DNA"/>
</dbReference>
<proteinExistence type="predicted"/>
<dbReference type="Proteomes" id="UP001196980">
    <property type="component" value="Unassembled WGS sequence"/>
</dbReference>
<feature type="non-terminal residue" evidence="1">
    <location>
        <position position="1"/>
    </location>
</feature>
<comment type="caution">
    <text evidence="1">The sequence shown here is derived from an EMBL/GenBank/DDBJ whole genome shotgun (WGS) entry which is preliminary data.</text>
</comment>
<name>A0ABS6RZR4_9BACT</name>
<gene>
    <name evidence="1" type="ORF">HWQ67_09480</name>
</gene>
<protein>
    <submittedName>
        <fullName evidence="1">Uncharacterized protein</fullName>
    </submittedName>
</protein>
<reference evidence="1 2" key="1">
    <citation type="journal article" date="2020" name="J Geophys Res Biogeosci">
        <title>Magnetotaxis as an Adaptation to Enable Bacterial Shuttling of Microbial Sulfur and Sulfur Cycling Across Aquatic Oxic#Anoxic Interfaces.</title>
        <authorList>
            <person name="Li J."/>
            <person name="Liu P."/>
            <person name="Wang J."/>
            <person name="Roberts A.P."/>
            <person name="Pan Y."/>
        </authorList>
    </citation>
    <scope>NUCLEOTIDE SEQUENCE [LARGE SCALE GENOMIC DNA]</scope>
    <source>
        <strain evidence="1 2">MYR-1_YQ</strain>
    </source>
</reference>
<evidence type="ECO:0000313" key="2">
    <source>
        <dbReference type="Proteomes" id="UP001196980"/>
    </source>
</evidence>